<proteinExistence type="inferred from homology"/>
<evidence type="ECO:0000256" key="2">
    <source>
        <dbReference type="ARBA" id="ARBA00023235"/>
    </source>
</evidence>
<dbReference type="InterPro" id="IPR004380">
    <property type="entry name" value="Asp_race"/>
</dbReference>
<sequence>MGPQAGLNLFNAILNLSEVTTDQKHFSTILMSLPKHITDRTSYLEGETSINPAYNIAKIVKKLEEAGANLIGLACNTSYSPRIYNVIEEELNRLNSQVTLIHMPRETCKHIEENYPNYRRIGLMSTNGTYKSGLYKNLLEQFGFEVIIPDFDFQDNIIHRMIYDKEIGLKAAPNKKSLELEALLHRALSFFEQNKTDAIILGCTELSLLLKDKFVNNMLIVDPTEILAVALIREANVLTV</sequence>
<dbReference type="SUPFAM" id="SSF53681">
    <property type="entry name" value="Aspartate/glutamate racemase"/>
    <property type="match status" value="2"/>
</dbReference>
<organism evidence="3 4">
    <name type="scientific">Flavobacterium jejuense</name>
    <dbReference type="NCBI Taxonomy" id="1544455"/>
    <lineage>
        <taxon>Bacteria</taxon>
        <taxon>Pseudomonadati</taxon>
        <taxon>Bacteroidota</taxon>
        <taxon>Flavobacteriia</taxon>
        <taxon>Flavobacteriales</taxon>
        <taxon>Flavobacteriaceae</taxon>
        <taxon>Flavobacterium</taxon>
    </lineage>
</organism>
<reference evidence="3 4" key="2">
    <citation type="submission" date="2019-05" db="EMBL/GenBank/DDBJ databases">
        <authorList>
            <person name="Lianzixin W."/>
        </authorList>
    </citation>
    <scope>NUCLEOTIDE SEQUENCE [LARGE SCALE GENOMIC DNA]</scope>
    <source>
        <strain evidence="3 4">EC11</strain>
    </source>
</reference>
<evidence type="ECO:0000256" key="1">
    <source>
        <dbReference type="ARBA" id="ARBA00007847"/>
    </source>
</evidence>
<keyword evidence="2" id="KW-0413">Isomerase</keyword>
<dbReference type="NCBIfam" id="TIGR00035">
    <property type="entry name" value="asp_race"/>
    <property type="match status" value="1"/>
</dbReference>
<dbReference type="EMBL" id="VEVQ02000005">
    <property type="protein sequence ID" value="NHN25914.1"/>
    <property type="molecule type" value="Genomic_DNA"/>
</dbReference>
<dbReference type="InterPro" id="IPR001920">
    <property type="entry name" value="Asp/Glu_race"/>
</dbReference>
<dbReference type="PROSITE" id="PS00924">
    <property type="entry name" value="ASP_GLU_RACEMASE_2"/>
    <property type="match status" value="1"/>
</dbReference>
<dbReference type="Gene3D" id="3.40.50.1860">
    <property type="match status" value="2"/>
</dbReference>
<dbReference type="PANTHER" id="PTHR21198">
    <property type="entry name" value="GLUTAMATE RACEMASE"/>
    <property type="match status" value="1"/>
</dbReference>
<reference evidence="3 4" key="3">
    <citation type="submission" date="2020-02" db="EMBL/GenBank/DDBJ databases">
        <title>Flavobacterium profundi sp. nov., isolated from a deep-sea seamount.</title>
        <authorList>
            <person name="Zhang D.-C."/>
        </authorList>
    </citation>
    <scope>NUCLEOTIDE SEQUENCE [LARGE SCALE GENOMIC DNA]</scope>
    <source>
        <strain evidence="3 4">EC11</strain>
    </source>
</reference>
<dbReference type="PANTHER" id="PTHR21198:SF7">
    <property type="entry name" value="ASPARTATE-GLUTAMATE RACEMASE FAMILY"/>
    <property type="match status" value="1"/>
</dbReference>
<dbReference type="Proteomes" id="UP000817854">
    <property type="component" value="Unassembled WGS sequence"/>
</dbReference>
<gene>
    <name evidence="3" type="ORF">FIA58_009530</name>
</gene>
<dbReference type="InterPro" id="IPR033134">
    <property type="entry name" value="Asp/Glu_racemase_AS_2"/>
</dbReference>
<comment type="similarity">
    <text evidence="1">Belongs to the aspartate/glutamate racemases family.</text>
</comment>
<keyword evidence="4" id="KW-1185">Reference proteome</keyword>
<reference evidence="4" key="1">
    <citation type="submission" date="2019-05" db="EMBL/GenBank/DDBJ databases">
        <title>Flavobacterium profundi sp. nov., isolated from a deep-sea seamount.</title>
        <authorList>
            <person name="Zhang D.-C."/>
        </authorList>
    </citation>
    <scope>NUCLEOTIDE SEQUENCE [LARGE SCALE GENOMIC DNA]</scope>
    <source>
        <strain evidence="4">EC11</strain>
    </source>
</reference>
<evidence type="ECO:0000313" key="4">
    <source>
        <dbReference type="Proteomes" id="UP000817854"/>
    </source>
</evidence>
<comment type="caution">
    <text evidence="3">The sequence shown here is derived from an EMBL/GenBank/DDBJ whole genome shotgun (WGS) entry which is preliminary data.</text>
</comment>
<evidence type="ECO:0000313" key="3">
    <source>
        <dbReference type="EMBL" id="NHN25914.1"/>
    </source>
</evidence>
<dbReference type="Pfam" id="PF01177">
    <property type="entry name" value="Asp_Glu_race"/>
    <property type="match status" value="1"/>
</dbReference>
<accession>A0ABX0IVS0</accession>
<name>A0ABX0IVS0_9FLAO</name>
<protein>
    <submittedName>
        <fullName evidence="3">Aspartate/glutamate racemase family protein</fullName>
    </submittedName>
</protein>
<dbReference type="InterPro" id="IPR015942">
    <property type="entry name" value="Asp/Glu/hydantoin_racemase"/>
</dbReference>